<feature type="domain" description="Myosin tail" evidence="3">
    <location>
        <begin position="7"/>
        <end position="111"/>
    </location>
</feature>
<comment type="caution">
    <text evidence="4">The sequence shown here is derived from an EMBL/GenBank/DDBJ whole genome shotgun (WGS) entry which is preliminary data.</text>
</comment>
<evidence type="ECO:0000256" key="2">
    <source>
        <dbReference type="SAM" id="MobiDB-lite"/>
    </source>
</evidence>
<dbReference type="PANTHER" id="PTHR45615:SF27">
    <property type="entry name" value="MYOSIN HEAVY CHAIN, MUSCLE"/>
    <property type="match status" value="1"/>
</dbReference>
<reference evidence="4 5" key="1">
    <citation type="journal article" date="2018" name="Nat. Ecol. Evol.">
        <title>Shark genomes provide insights into elasmobranch evolution and the origin of vertebrates.</title>
        <authorList>
            <person name="Hara Y"/>
            <person name="Yamaguchi K"/>
            <person name="Onimaru K"/>
            <person name="Kadota M"/>
            <person name="Koyanagi M"/>
            <person name="Keeley SD"/>
            <person name="Tatsumi K"/>
            <person name="Tanaka K"/>
            <person name="Motone F"/>
            <person name="Kageyama Y"/>
            <person name="Nozu R"/>
            <person name="Adachi N"/>
            <person name="Nishimura O"/>
            <person name="Nakagawa R"/>
            <person name="Tanegashima C"/>
            <person name="Kiyatake I"/>
            <person name="Matsumoto R"/>
            <person name="Murakumo K"/>
            <person name="Nishida K"/>
            <person name="Terakita A"/>
            <person name="Kuratani S"/>
            <person name="Sato K"/>
            <person name="Hyodo S Kuraku.S."/>
        </authorList>
    </citation>
    <scope>NUCLEOTIDE SEQUENCE [LARGE SCALE GENOMIC DNA]</scope>
</reference>
<dbReference type="OMA" id="EVQLNMA"/>
<evidence type="ECO:0000256" key="1">
    <source>
        <dbReference type="ARBA" id="ARBA00023054"/>
    </source>
</evidence>
<dbReference type="GO" id="GO:0000146">
    <property type="term" value="F:microfilament motor activity"/>
    <property type="evidence" value="ECO:0007669"/>
    <property type="project" value="TreeGrafter"/>
</dbReference>
<dbReference type="InterPro" id="IPR002928">
    <property type="entry name" value="Myosin_tail"/>
</dbReference>
<dbReference type="PANTHER" id="PTHR45615">
    <property type="entry name" value="MYOSIN HEAVY CHAIN, NON-MUSCLE"/>
    <property type="match status" value="1"/>
</dbReference>
<feature type="compositionally biased region" description="Polar residues" evidence="2">
    <location>
        <begin position="46"/>
        <end position="57"/>
    </location>
</feature>
<dbReference type="EMBL" id="BEZZ01213687">
    <property type="protein sequence ID" value="GCC47629.1"/>
    <property type="molecule type" value="Genomic_DNA"/>
</dbReference>
<feature type="region of interest" description="Disordered" evidence="2">
    <location>
        <begin position="30"/>
        <end position="68"/>
    </location>
</feature>
<feature type="compositionally biased region" description="Basic and acidic residues" evidence="2">
    <location>
        <begin position="58"/>
        <end position="68"/>
    </location>
</feature>
<dbReference type="AlphaFoldDB" id="A0A401TYC3"/>
<keyword evidence="5" id="KW-1185">Reference proteome</keyword>
<gene>
    <name evidence="4" type="ORF">chiPu_0031584</name>
</gene>
<name>A0A401TYC3_CHIPU</name>
<keyword evidence="1" id="KW-0175">Coiled coil</keyword>
<protein>
    <recommendedName>
        <fullName evidence="3">Myosin tail domain-containing protein</fullName>
    </recommendedName>
</protein>
<dbReference type="GO" id="GO:0051015">
    <property type="term" value="F:actin filament binding"/>
    <property type="evidence" value="ECO:0007669"/>
    <property type="project" value="TreeGrafter"/>
</dbReference>
<proteinExistence type="predicted"/>
<dbReference type="InterPro" id="IPR014751">
    <property type="entry name" value="XRCC4-like_C"/>
</dbReference>
<dbReference type="GO" id="GO:0032982">
    <property type="term" value="C:myosin filament"/>
    <property type="evidence" value="ECO:0007669"/>
    <property type="project" value="TreeGrafter"/>
</dbReference>
<evidence type="ECO:0000313" key="5">
    <source>
        <dbReference type="Proteomes" id="UP000287033"/>
    </source>
</evidence>
<dbReference type="GO" id="GO:0016460">
    <property type="term" value="C:myosin II complex"/>
    <property type="evidence" value="ECO:0007669"/>
    <property type="project" value="TreeGrafter"/>
</dbReference>
<dbReference type="OrthoDB" id="2018427at2759"/>
<dbReference type="GO" id="GO:0005737">
    <property type="term" value="C:cytoplasm"/>
    <property type="evidence" value="ECO:0007669"/>
    <property type="project" value="TreeGrafter"/>
</dbReference>
<dbReference type="STRING" id="137246.A0A401TYC3"/>
<dbReference type="Gene3D" id="1.20.5.370">
    <property type="match status" value="3"/>
</dbReference>
<evidence type="ECO:0000259" key="3">
    <source>
        <dbReference type="Pfam" id="PF01576"/>
    </source>
</evidence>
<dbReference type="FunFam" id="1.20.5.370:FF:000007">
    <property type="entry name" value="Myosin heavy chain"/>
    <property type="match status" value="1"/>
</dbReference>
<evidence type="ECO:0000313" key="4">
    <source>
        <dbReference type="EMBL" id="GCC47629.1"/>
    </source>
</evidence>
<dbReference type="Pfam" id="PF01576">
    <property type="entry name" value="Myosin_tail_1"/>
    <property type="match status" value="1"/>
</dbReference>
<organism evidence="4 5">
    <name type="scientific">Chiloscyllium punctatum</name>
    <name type="common">Brownbanded bambooshark</name>
    <name type="synonym">Hemiscyllium punctatum</name>
    <dbReference type="NCBI Taxonomy" id="137246"/>
    <lineage>
        <taxon>Eukaryota</taxon>
        <taxon>Metazoa</taxon>
        <taxon>Chordata</taxon>
        <taxon>Craniata</taxon>
        <taxon>Vertebrata</taxon>
        <taxon>Chondrichthyes</taxon>
        <taxon>Elasmobranchii</taxon>
        <taxon>Galeomorphii</taxon>
        <taxon>Galeoidea</taxon>
        <taxon>Orectolobiformes</taxon>
        <taxon>Hemiscylliidae</taxon>
        <taxon>Chiloscyllium</taxon>
    </lineage>
</organism>
<sequence length="119" mass="13695">MLQATLEHEEGKILRAQLEFNQMKAEMERKLAEKDEEMEQAKRNQQRVVDSLQTSLESETRSRNEALRVKKKMEGDLNEMEVQLNMANRQATEAHRMLKVLQGTLKVGLREGALSQGQA</sequence>
<accession>A0A401TYC3</accession>
<dbReference type="Proteomes" id="UP000287033">
    <property type="component" value="Unassembled WGS sequence"/>
</dbReference>